<name>A0A918I351_9ACTN</name>
<keyword evidence="2" id="KW-0472">Membrane</keyword>
<dbReference type="AlphaFoldDB" id="A0A918I351"/>
<evidence type="ECO:0000256" key="1">
    <source>
        <dbReference type="SAM" id="MobiDB-lite"/>
    </source>
</evidence>
<gene>
    <name evidence="3" type="ORF">GCM10010274_58220</name>
</gene>
<dbReference type="Proteomes" id="UP000636661">
    <property type="component" value="Unassembled WGS sequence"/>
</dbReference>
<feature type="region of interest" description="Disordered" evidence="1">
    <location>
        <begin position="76"/>
        <end position="106"/>
    </location>
</feature>
<evidence type="ECO:0000313" key="4">
    <source>
        <dbReference type="Proteomes" id="UP000636661"/>
    </source>
</evidence>
<dbReference type="RefSeq" id="WP_189554258.1">
    <property type="nucleotide sequence ID" value="NZ_BMTP01000020.1"/>
</dbReference>
<comment type="caution">
    <text evidence="3">The sequence shown here is derived from an EMBL/GenBank/DDBJ whole genome shotgun (WGS) entry which is preliminary data.</text>
</comment>
<accession>A0A918I351</accession>
<feature type="transmembrane region" description="Helical" evidence="2">
    <location>
        <begin position="6"/>
        <end position="27"/>
    </location>
</feature>
<feature type="region of interest" description="Disordered" evidence="1">
    <location>
        <begin position="38"/>
        <end position="63"/>
    </location>
</feature>
<reference evidence="3" key="1">
    <citation type="journal article" date="2014" name="Int. J. Syst. Evol. Microbiol.">
        <title>Complete genome sequence of Corynebacterium casei LMG S-19264T (=DSM 44701T), isolated from a smear-ripened cheese.</title>
        <authorList>
            <consortium name="US DOE Joint Genome Institute (JGI-PGF)"/>
            <person name="Walter F."/>
            <person name="Albersmeier A."/>
            <person name="Kalinowski J."/>
            <person name="Ruckert C."/>
        </authorList>
    </citation>
    <scope>NUCLEOTIDE SEQUENCE</scope>
    <source>
        <strain evidence="3">JCM 4391</strain>
    </source>
</reference>
<proteinExistence type="predicted"/>
<reference evidence="3" key="2">
    <citation type="submission" date="2020-09" db="EMBL/GenBank/DDBJ databases">
        <authorList>
            <person name="Sun Q."/>
            <person name="Ohkuma M."/>
        </authorList>
    </citation>
    <scope>NUCLEOTIDE SEQUENCE</scope>
    <source>
        <strain evidence="3">JCM 4391</strain>
    </source>
</reference>
<keyword evidence="4" id="KW-1185">Reference proteome</keyword>
<evidence type="ECO:0000313" key="3">
    <source>
        <dbReference type="EMBL" id="GGU61812.1"/>
    </source>
</evidence>
<organism evidence="3 4">
    <name type="scientific">Streptomyces lavendofoliae</name>
    <dbReference type="NCBI Taxonomy" id="67314"/>
    <lineage>
        <taxon>Bacteria</taxon>
        <taxon>Bacillati</taxon>
        <taxon>Actinomycetota</taxon>
        <taxon>Actinomycetes</taxon>
        <taxon>Kitasatosporales</taxon>
        <taxon>Streptomycetaceae</taxon>
        <taxon>Streptomyces</taxon>
    </lineage>
</organism>
<evidence type="ECO:0000256" key="2">
    <source>
        <dbReference type="SAM" id="Phobius"/>
    </source>
</evidence>
<keyword evidence="2" id="KW-1133">Transmembrane helix</keyword>
<sequence length="106" mass="11617">MGGDVLGLPVAAAGPTTLIALVVMLILTGRLVPRRTLDDMREERDTWRAAHSESEKARQAEREQVGELLEMARLGNQVLNSLPRPPVQRGEVTPDDRVDQATGPPR</sequence>
<protein>
    <submittedName>
        <fullName evidence="3">Uncharacterized protein</fullName>
    </submittedName>
</protein>
<dbReference type="EMBL" id="BMTP01000020">
    <property type="protein sequence ID" value="GGU61812.1"/>
    <property type="molecule type" value="Genomic_DNA"/>
</dbReference>
<keyword evidence="2" id="KW-0812">Transmembrane</keyword>